<sequence length="40" mass="4620">MYVSEWNLLFTASAMNARQFQLEIETPLELGDFNERSNPG</sequence>
<proteinExistence type="predicted"/>
<dbReference type="EMBL" id="ANOF01000119">
    <property type="protein sequence ID" value="EMI25728.1"/>
    <property type="molecule type" value="Genomic_DNA"/>
</dbReference>
<dbReference type="AlphaFoldDB" id="M5S281"/>
<gene>
    <name evidence="1" type="ORF">RESH_03694</name>
</gene>
<dbReference type="PATRIC" id="fig|1263868.3.peg.3986"/>
<accession>M5S281</accession>
<name>M5S281_9BACT</name>
<evidence type="ECO:0000313" key="2">
    <source>
        <dbReference type="Proteomes" id="UP000011996"/>
    </source>
</evidence>
<organism evidence="1 2">
    <name type="scientific">Rhodopirellula europaea SH398</name>
    <dbReference type="NCBI Taxonomy" id="1263868"/>
    <lineage>
        <taxon>Bacteria</taxon>
        <taxon>Pseudomonadati</taxon>
        <taxon>Planctomycetota</taxon>
        <taxon>Planctomycetia</taxon>
        <taxon>Pirellulales</taxon>
        <taxon>Pirellulaceae</taxon>
        <taxon>Rhodopirellula</taxon>
    </lineage>
</organism>
<reference evidence="1 2" key="1">
    <citation type="journal article" date="2013" name="Mar. Genomics">
        <title>Expression of sulfatases in Rhodopirellula baltica and the diversity of sulfatases in the genus Rhodopirellula.</title>
        <authorList>
            <person name="Wegner C.E."/>
            <person name="Richter-Heitmann T."/>
            <person name="Klindworth A."/>
            <person name="Klockow C."/>
            <person name="Richter M."/>
            <person name="Achstetter T."/>
            <person name="Glockner F.O."/>
            <person name="Harder J."/>
        </authorList>
    </citation>
    <scope>NUCLEOTIDE SEQUENCE [LARGE SCALE GENOMIC DNA]</scope>
    <source>
        <strain evidence="1 2">SH398</strain>
    </source>
</reference>
<evidence type="ECO:0000313" key="1">
    <source>
        <dbReference type="EMBL" id="EMI25728.1"/>
    </source>
</evidence>
<dbReference type="Proteomes" id="UP000011996">
    <property type="component" value="Unassembled WGS sequence"/>
</dbReference>
<protein>
    <submittedName>
        <fullName evidence="1">Uncharacterized protein</fullName>
    </submittedName>
</protein>
<comment type="caution">
    <text evidence="1">The sequence shown here is derived from an EMBL/GenBank/DDBJ whole genome shotgun (WGS) entry which is preliminary data.</text>
</comment>